<gene>
    <name evidence="2" type="ORF">HPLM_LOCUS18909</name>
</gene>
<feature type="region of interest" description="Disordered" evidence="1">
    <location>
        <begin position="19"/>
        <end position="39"/>
    </location>
</feature>
<dbReference type="WBParaSite" id="HPLM_0001891701-mRNA-1">
    <property type="protein sequence ID" value="HPLM_0001891701-mRNA-1"/>
    <property type="gene ID" value="HPLM_0001891701"/>
</dbReference>
<dbReference type="AlphaFoldDB" id="A0A0N4X3H5"/>
<accession>A0A0N4X3H5</accession>
<proteinExistence type="predicted"/>
<organism evidence="4">
    <name type="scientific">Haemonchus placei</name>
    <name type="common">Barber's pole worm</name>
    <dbReference type="NCBI Taxonomy" id="6290"/>
    <lineage>
        <taxon>Eukaryota</taxon>
        <taxon>Metazoa</taxon>
        <taxon>Ecdysozoa</taxon>
        <taxon>Nematoda</taxon>
        <taxon>Chromadorea</taxon>
        <taxon>Rhabditida</taxon>
        <taxon>Rhabditina</taxon>
        <taxon>Rhabditomorpha</taxon>
        <taxon>Strongyloidea</taxon>
        <taxon>Trichostrongylidae</taxon>
        <taxon>Haemonchus</taxon>
    </lineage>
</organism>
<reference evidence="4" key="1">
    <citation type="submission" date="2017-02" db="UniProtKB">
        <authorList>
            <consortium name="WormBaseParasite"/>
        </authorList>
    </citation>
    <scope>IDENTIFICATION</scope>
</reference>
<evidence type="ECO:0000313" key="4">
    <source>
        <dbReference type="WBParaSite" id="HPLM_0001891701-mRNA-1"/>
    </source>
</evidence>
<evidence type="ECO:0000313" key="3">
    <source>
        <dbReference type="Proteomes" id="UP000268014"/>
    </source>
</evidence>
<evidence type="ECO:0000256" key="1">
    <source>
        <dbReference type="SAM" id="MobiDB-lite"/>
    </source>
</evidence>
<sequence length="100" mass="10930">MFSNSSNFAGASSVLKEKAALRDSERHRAKRSSSSLSRMQLRVGSVGGLRLSSLTLVKENNVEEVLWEMVDYRLGFHPSIHCRPDFGMGNAEGETAGEAS</sequence>
<name>A0A0N4X3H5_HAEPC</name>
<reference evidence="2 3" key="2">
    <citation type="submission" date="2018-11" db="EMBL/GenBank/DDBJ databases">
        <authorList>
            <consortium name="Pathogen Informatics"/>
        </authorList>
    </citation>
    <scope>NUCLEOTIDE SEQUENCE [LARGE SCALE GENOMIC DNA]</scope>
    <source>
        <strain evidence="2 3">MHpl1</strain>
    </source>
</reference>
<keyword evidence="3" id="KW-1185">Reference proteome</keyword>
<evidence type="ECO:0000313" key="2">
    <source>
        <dbReference type="EMBL" id="VDO73915.1"/>
    </source>
</evidence>
<dbReference type="Proteomes" id="UP000268014">
    <property type="component" value="Unassembled WGS sequence"/>
</dbReference>
<protein>
    <submittedName>
        <fullName evidence="2 4">Uncharacterized protein</fullName>
    </submittedName>
</protein>
<dbReference type="EMBL" id="UZAF01020914">
    <property type="protein sequence ID" value="VDO73915.1"/>
    <property type="molecule type" value="Genomic_DNA"/>
</dbReference>